<accession>A0A2P6S105</accession>
<dbReference type="OrthoDB" id="591557at2759"/>
<sequence>MSDALSIRRQRQLVLSGTGPCPESFDAIIIEILSWLPVKSLLRFRCVCKAWRALISQSYFIKKHLIRTEINASFKLLVKESFVFRSIEYQALFNCLSDDGTIPHRELDFPEINLPMFEFLYMRIIGACNGLICLLLDCETSTIMLWNPCTRDSQVLPQPPIIHRDLRFFGFGYDSTTDDYKVVLGCWNSSYESVIVFTLKTGSWRKLQSLTKYFRVLSIGRIVNEALHWLLYEPFEQPMFCPSRIVSFDLAEEKFHEIAFPYPPNPIDRCTLVADVETLGNCLTLYFQTMDCRAGCEMKIWVMKEYGVKESWAEVINIPSGILGERYSFMRCISENGEVLMRLGSVGPLAIYNPKEKTFRILLHHNHEAFYDTATYVETLVSPFIGSSIGTSM</sequence>
<dbReference type="EMBL" id="PDCK01000040">
    <property type="protein sequence ID" value="PRQ52368.1"/>
    <property type="molecule type" value="Genomic_DNA"/>
</dbReference>
<reference evidence="2 3" key="1">
    <citation type="journal article" date="2018" name="Nat. Genet.">
        <title>The Rosa genome provides new insights in the design of modern roses.</title>
        <authorList>
            <person name="Bendahmane M."/>
        </authorList>
    </citation>
    <scope>NUCLEOTIDE SEQUENCE [LARGE SCALE GENOMIC DNA]</scope>
    <source>
        <strain evidence="3">cv. Old Blush</strain>
    </source>
</reference>
<dbReference type="PANTHER" id="PTHR31672">
    <property type="entry name" value="BNACNNG10540D PROTEIN"/>
    <property type="match status" value="1"/>
</dbReference>
<dbReference type="AlphaFoldDB" id="A0A2P6S105"/>
<comment type="caution">
    <text evidence="2">The sequence shown here is derived from an EMBL/GenBank/DDBJ whole genome shotgun (WGS) entry which is preliminary data.</text>
</comment>
<dbReference type="InterPro" id="IPR001810">
    <property type="entry name" value="F-box_dom"/>
</dbReference>
<dbReference type="SUPFAM" id="SSF50965">
    <property type="entry name" value="Galactose oxidase, central domain"/>
    <property type="match status" value="1"/>
</dbReference>
<dbReference type="InterPro" id="IPR050796">
    <property type="entry name" value="SCF_F-box_component"/>
</dbReference>
<dbReference type="SMART" id="SM00256">
    <property type="entry name" value="FBOX"/>
    <property type="match status" value="1"/>
</dbReference>
<dbReference type="SUPFAM" id="SSF81383">
    <property type="entry name" value="F-box domain"/>
    <property type="match status" value="1"/>
</dbReference>
<organism evidence="2 3">
    <name type="scientific">Rosa chinensis</name>
    <name type="common">China rose</name>
    <dbReference type="NCBI Taxonomy" id="74649"/>
    <lineage>
        <taxon>Eukaryota</taxon>
        <taxon>Viridiplantae</taxon>
        <taxon>Streptophyta</taxon>
        <taxon>Embryophyta</taxon>
        <taxon>Tracheophyta</taxon>
        <taxon>Spermatophyta</taxon>
        <taxon>Magnoliopsida</taxon>
        <taxon>eudicotyledons</taxon>
        <taxon>Gunneridae</taxon>
        <taxon>Pentapetalae</taxon>
        <taxon>rosids</taxon>
        <taxon>fabids</taxon>
        <taxon>Rosales</taxon>
        <taxon>Rosaceae</taxon>
        <taxon>Rosoideae</taxon>
        <taxon>Rosoideae incertae sedis</taxon>
        <taxon>Rosa</taxon>
    </lineage>
</organism>
<dbReference type="InterPro" id="IPR017451">
    <property type="entry name" value="F-box-assoc_interact_dom"/>
</dbReference>
<dbReference type="CDD" id="cd22157">
    <property type="entry name" value="F-box_AtFBW1-like"/>
    <property type="match status" value="1"/>
</dbReference>
<dbReference type="Gene3D" id="1.20.1280.50">
    <property type="match status" value="1"/>
</dbReference>
<keyword evidence="3" id="KW-1185">Reference proteome</keyword>
<dbReference type="NCBIfam" id="TIGR01640">
    <property type="entry name" value="F_box_assoc_1"/>
    <property type="match status" value="1"/>
</dbReference>
<dbReference type="Gramene" id="PRQ52368">
    <property type="protein sequence ID" value="PRQ52368"/>
    <property type="gene ID" value="RchiOBHm_Chr2g0154711"/>
</dbReference>
<dbReference type="STRING" id="74649.A0A2P6S105"/>
<evidence type="ECO:0000313" key="3">
    <source>
        <dbReference type="Proteomes" id="UP000238479"/>
    </source>
</evidence>
<protein>
    <submittedName>
        <fullName evidence="2">Putative F-box domain, galactose oxidase/kelch, beta-propeller, F-box associated interaction</fullName>
    </submittedName>
</protein>
<dbReference type="PANTHER" id="PTHR31672:SF13">
    <property type="entry name" value="F-BOX PROTEIN CPR30-LIKE"/>
    <property type="match status" value="1"/>
</dbReference>
<gene>
    <name evidence="2" type="ORF">RchiOBHm_Chr2g0154711</name>
</gene>
<dbReference type="Pfam" id="PF07734">
    <property type="entry name" value="FBA_1"/>
    <property type="match status" value="1"/>
</dbReference>
<dbReference type="InterPro" id="IPR036047">
    <property type="entry name" value="F-box-like_dom_sf"/>
</dbReference>
<dbReference type="InterPro" id="IPR006527">
    <property type="entry name" value="F-box-assoc_dom_typ1"/>
</dbReference>
<dbReference type="OMA" id="VEFEWRW"/>
<proteinExistence type="predicted"/>
<dbReference type="InterPro" id="IPR011043">
    <property type="entry name" value="Gal_Oxase/kelch_b-propeller"/>
</dbReference>
<feature type="domain" description="F-box" evidence="1">
    <location>
        <begin position="25"/>
        <end position="64"/>
    </location>
</feature>
<dbReference type="Proteomes" id="UP000238479">
    <property type="component" value="Chromosome 2"/>
</dbReference>
<name>A0A2P6S105_ROSCH</name>
<evidence type="ECO:0000259" key="1">
    <source>
        <dbReference type="SMART" id="SM00256"/>
    </source>
</evidence>
<evidence type="ECO:0000313" key="2">
    <source>
        <dbReference type="EMBL" id="PRQ52368.1"/>
    </source>
</evidence>
<dbReference type="Pfam" id="PF00646">
    <property type="entry name" value="F-box"/>
    <property type="match status" value="1"/>
</dbReference>